<evidence type="ECO:0000256" key="4">
    <source>
        <dbReference type="PROSITE-ProRule" id="PRU00510"/>
    </source>
</evidence>
<dbReference type="PANTHER" id="PTHR33823">
    <property type="entry name" value="RNA POLYMERASE-BINDING TRANSCRIPTION FACTOR DKSA-RELATED"/>
    <property type="match status" value="1"/>
</dbReference>
<proteinExistence type="predicted"/>
<keyword evidence="1" id="KW-0479">Metal-binding</keyword>
<evidence type="ECO:0000313" key="6">
    <source>
        <dbReference type="EMBL" id="KPJ49362.1"/>
    </source>
</evidence>
<evidence type="ECO:0000259" key="5">
    <source>
        <dbReference type="Pfam" id="PF01258"/>
    </source>
</evidence>
<dbReference type="EMBL" id="LIZT01000062">
    <property type="protein sequence ID" value="KPJ49362.1"/>
    <property type="molecule type" value="Genomic_DNA"/>
</dbReference>
<accession>A0A0S7WGU0</accession>
<organism evidence="6 7">
    <name type="scientific">candidate division TA06 bacterium DG_26</name>
    <dbReference type="NCBI Taxonomy" id="1703771"/>
    <lineage>
        <taxon>Bacteria</taxon>
        <taxon>Bacteria division TA06</taxon>
    </lineage>
</organism>
<name>A0A0S7WGU0_UNCT6</name>
<keyword evidence="2" id="KW-0863">Zinc-finger</keyword>
<dbReference type="SUPFAM" id="SSF57716">
    <property type="entry name" value="Glucocorticoid receptor-like (DNA-binding domain)"/>
    <property type="match status" value="1"/>
</dbReference>
<dbReference type="InterPro" id="IPR000962">
    <property type="entry name" value="Znf_DskA_TraR"/>
</dbReference>
<keyword evidence="3" id="KW-0862">Zinc</keyword>
<evidence type="ECO:0000256" key="2">
    <source>
        <dbReference type="ARBA" id="ARBA00022771"/>
    </source>
</evidence>
<gene>
    <name evidence="6" type="ORF">AMJ40_05705</name>
</gene>
<evidence type="ECO:0000313" key="7">
    <source>
        <dbReference type="Proteomes" id="UP000051124"/>
    </source>
</evidence>
<dbReference type="PROSITE" id="PS51128">
    <property type="entry name" value="ZF_DKSA_2"/>
    <property type="match status" value="1"/>
</dbReference>
<dbReference type="Pfam" id="PF01258">
    <property type="entry name" value="zf-dskA_traR"/>
    <property type="match status" value="1"/>
</dbReference>
<evidence type="ECO:0000256" key="1">
    <source>
        <dbReference type="ARBA" id="ARBA00022723"/>
    </source>
</evidence>
<sequence length="127" mass="14422">MIKVLSQKKVEYFESLLTKLRKKILKEIDFEEETIGQQQREASGDVSSYTYHMADQGTDAENREVAAFLATSEGSTLADIDDALRKIYGKKGYGMCESCDKPITEKRLRAVPYAKLCKECQSLRERG</sequence>
<feature type="domain" description="Zinc finger DksA/TraR C4-type" evidence="5">
    <location>
        <begin position="90"/>
        <end position="126"/>
    </location>
</feature>
<dbReference type="Gene3D" id="1.20.120.910">
    <property type="entry name" value="DksA, coiled-coil domain"/>
    <property type="match status" value="1"/>
</dbReference>
<dbReference type="AlphaFoldDB" id="A0A0S7WGU0"/>
<dbReference type="GO" id="GO:0008270">
    <property type="term" value="F:zinc ion binding"/>
    <property type="evidence" value="ECO:0007669"/>
    <property type="project" value="UniProtKB-KW"/>
</dbReference>
<evidence type="ECO:0000256" key="3">
    <source>
        <dbReference type="ARBA" id="ARBA00022833"/>
    </source>
</evidence>
<protein>
    <recommendedName>
        <fullName evidence="5">Zinc finger DksA/TraR C4-type domain-containing protein</fullName>
    </recommendedName>
</protein>
<comment type="caution">
    <text evidence="6">The sequence shown here is derived from an EMBL/GenBank/DDBJ whole genome shotgun (WGS) entry which is preliminary data.</text>
</comment>
<dbReference type="SUPFAM" id="SSF109635">
    <property type="entry name" value="DnaK suppressor protein DksA, alpha-hairpin domain"/>
    <property type="match status" value="1"/>
</dbReference>
<dbReference type="InterPro" id="IPR020458">
    <property type="entry name" value="Znf_DskA_TraR_CS"/>
</dbReference>
<feature type="zinc finger region" description="dksA C4-type" evidence="4">
    <location>
        <begin position="96"/>
        <end position="120"/>
    </location>
</feature>
<reference evidence="6 7" key="1">
    <citation type="journal article" date="2015" name="Microbiome">
        <title>Genomic resolution of linkages in carbon, nitrogen, and sulfur cycling among widespread estuary sediment bacteria.</title>
        <authorList>
            <person name="Baker B.J."/>
            <person name="Lazar C.S."/>
            <person name="Teske A.P."/>
            <person name="Dick G.J."/>
        </authorList>
    </citation>
    <scope>NUCLEOTIDE SEQUENCE [LARGE SCALE GENOMIC DNA]</scope>
    <source>
        <strain evidence="6">DG_26</strain>
    </source>
</reference>
<dbReference type="PROSITE" id="PS01102">
    <property type="entry name" value="ZF_DKSA_1"/>
    <property type="match status" value="1"/>
</dbReference>
<dbReference type="InterPro" id="IPR037187">
    <property type="entry name" value="DnaK_N"/>
</dbReference>
<dbReference type="PANTHER" id="PTHR33823:SF4">
    <property type="entry name" value="GENERAL STRESS PROTEIN 16O"/>
    <property type="match status" value="1"/>
</dbReference>
<dbReference type="Proteomes" id="UP000051124">
    <property type="component" value="Unassembled WGS sequence"/>
</dbReference>